<organism evidence="4 5">
    <name type="scientific">Plasmodium ovale curtisi</name>
    <dbReference type="NCBI Taxonomy" id="864141"/>
    <lineage>
        <taxon>Eukaryota</taxon>
        <taxon>Sar</taxon>
        <taxon>Alveolata</taxon>
        <taxon>Apicomplexa</taxon>
        <taxon>Aconoidasida</taxon>
        <taxon>Haemosporida</taxon>
        <taxon>Plasmodiidae</taxon>
        <taxon>Plasmodium</taxon>
        <taxon>Plasmodium (Plasmodium)</taxon>
    </lineage>
</organism>
<dbReference type="Proteomes" id="UP000078546">
    <property type="component" value="Unassembled WGS sequence"/>
</dbReference>
<dbReference type="AlphaFoldDB" id="A0A1A8W2S8"/>
<protein>
    <submittedName>
        <fullName evidence="4">V-type proton ATPase subunit E, putative</fullName>
    </submittedName>
</protein>
<reference evidence="5" key="1">
    <citation type="submission" date="2016-05" db="EMBL/GenBank/DDBJ databases">
        <authorList>
            <person name="Naeem Raeece"/>
        </authorList>
    </citation>
    <scope>NUCLEOTIDE SEQUENCE [LARGE SCALE GENOMIC DNA]</scope>
</reference>
<evidence type="ECO:0000313" key="5">
    <source>
        <dbReference type="Proteomes" id="UP000078546"/>
    </source>
</evidence>
<dbReference type="InterPro" id="IPR002842">
    <property type="entry name" value="ATPase_V1_Esu"/>
</dbReference>
<dbReference type="EMBL" id="FLQV01000261">
    <property type="protein sequence ID" value="SBS87071.1"/>
    <property type="molecule type" value="Genomic_DNA"/>
</dbReference>
<dbReference type="GO" id="GO:0046961">
    <property type="term" value="F:proton-transporting ATPase activity, rotational mechanism"/>
    <property type="evidence" value="ECO:0007669"/>
    <property type="project" value="InterPro"/>
</dbReference>
<keyword evidence="3" id="KW-0406">Ion transport</keyword>
<evidence type="ECO:0000256" key="3">
    <source>
        <dbReference type="ARBA" id="ARBA00023065"/>
    </source>
</evidence>
<sequence>MIFLHTINRSLSNWTHDDAEAQKQIQQMVNFILNEAKDKAHEIEAKALEDFNIEKLRIVQKMKEKIRLEFQKKAKQMEIKRSISRSSAINKARLKKMCAKDQVFKEIYKISSERLGELYKDKEKYKNLIIDLIVQSLYYMQEPHVIVRCRDVDKAIVESCLSEAVQKYNDKLKKQFNVTKSVKIEIDKSGNYLPPPPSNENEGSSCLGGVVLTTPNGKINCDNTLDVRLKLAVEYCTPEIKRMFFESYKKKKKKKKKIVANRYTCLRCTVLNFSTGKVVVTSFDEAKRAHAKAHGRSNAKPSARLKLFLSFDHNAQTQTLRGPSKRWIQSPARVEHGMA</sequence>
<evidence type="ECO:0000256" key="1">
    <source>
        <dbReference type="ARBA" id="ARBA00005901"/>
    </source>
</evidence>
<dbReference type="InterPro" id="IPR038495">
    <property type="entry name" value="ATPase_E_C"/>
</dbReference>
<proteinExistence type="inferred from homology"/>
<accession>A0A1A8W2S8</accession>
<dbReference type="Pfam" id="PF01991">
    <property type="entry name" value="vATP-synt_E"/>
    <property type="match status" value="1"/>
</dbReference>
<dbReference type="Gene3D" id="3.30.2320.30">
    <property type="entry name" value="ATP synthase, E subunit, C-terminal"/>
    <property type="match status" value="1"/>
</dbReference>
<dbReference type="GO" id="GO:0033178">
    <property type="term" value="C:proton-transporting two-sector ATPase complex, catalytic domain"/>
    <property type="evidence" value="ECO:0007669"/>
    <property type="project" value="InterPro"/>
</dbReference>
<dbReference type="HAMAP" id="MF_00311">
    <property type="entry name" value="ATP_synth_E_arch"/>
    <property type="match status" value="1"/>
</dbReference>
<dbReference type="PANTHER" id="PTHR45715">
    <property type="entry name" value="ATPASE H+-TRANSPORTING V1 SUBUNIT E1A-RELATED"/>
    <property type="match status" value="1"/>
</dbReference>
<evidence type="ECO:0000313" key="4">
    <source>
        <dbReference type="EMBL" id="SBS87071.1"/>
    </source>
</evidence>
<name>A0A1A8W2S8_PLAOA</name>
<dbReference type="Gene3D" id="6.10.250.1620">
    <property type="match status" value="1"/>
</dbReference>
<keyword evidence="2" id="KW-0813">Transport</keyword>
<evidence type="ECO:0000256" key="2">
    <source>
        <dbReference type="ARBA" id="ARBA00022448"/>
    </source>
</evidence>
<gene>
    <name evidence="4" type="ORF">POVCU1_014040</name>
</gene>
<dbReference type="SUPFAM" id="SSF160527">
    <property type="entry name" value="V-type ATPase subunit E-like"/>
    <property type="match status" value="1"/>
</dbReference>
<comment type="similarity">
    <text evidence="1">Belongs to the V-ATPase E subunit family.</text>
</comment>